<protein>
    <submittedName>
        <fullName evidence="1">Uncharacterized protein</fullName>
    </submittedName>
</protein>
<gene>
    <name evidence="1" type="ORF">S01H4_08371</name>
</gene>
<organism evidence="1">
    <name type="scientific">marine sediment metagenome</name>
    <dbReference type="NCBI Taxonomy" id="412755"/>
    <lineage>
        <taxon>unclassified sequences</taxon>
        <taxon>metagenomes</taxon>
        <taxon>ecological metagenomes</taxon>
    </lineage>
</organism>
<evidence type="ECO:0000313" key="1">
    <source>
        <dbReference type="EMBL" id="GAG69175.1"/>
    </source>
</evidence>
<dbReference type="EMBL" id="BART01002864">
    <property type="protein sequence ID" value="GAG69175.1"/>
    <property type="molecule type" value="Genomic_DNA"/>
</dbReference>
<dbReference type="AlphaFoldDB" id="X0ZHT3"/>
<comment type="caution">
    <text evidence="1">The sequence shown here is derived from an EMBL/GenBank/DDBJ whole genome shotgun (WGS) entry which is preliminary data.</text>
</comment>
<accession>X0ZHT3</accession>
<sequence length="97" mass="11421">MESIFSKHAIFRYKNHVIKAEKRSLLYKMEYSLIIDGVKQDQLEGLYGILILHGILEDNGNSKPVEVIMKQRIFTTKFYCKIDGKIHKMNKYKLDNV</sequence>
<name>X0ZHT3_9ZZZZ</name>
<reference evidence="1" key="1">
    <citation type="journal article" date="2014" name="Front. Microbiol.">
        <title>High frequency of phylogenetically diverse reductive dehalogenase-homologous genes in deep subseafloor sedimentary metagenomes.</title>
        <authorList>
            <person name="Kawai M."/>
            <person name="Futagami T."/>
            <person name="Toyoda A."/>
            <person name="Takaki Y."/>
            <person name="Nishi S."/>
            <person name="Hori S."/>
            <person name="Arai W."/>
            <person name="Tsubouchi T."/>
            <person name="Morono Y."/>
            <person name="Uchiyama I."/>
            <person name="Ito T."/>
            <person name="Fujiyama A."/>
            <person name="Inagaki F."/>
            <person name="Takami H."/>
        </authorList>
    </citation>
    <scope>NUCLEOTIDE SEQUENCE</scope>
    <source>
        <strain evidence="1">Expedition CK06-06</strain>
    </source>
</reference>
<proteinExistence type="predicted"/>